<feature type="domain" description="YhdP central" evidence="1">
    <location>
        <begin position="2"/>
        <end position="536"/>
    </location>
</feature>
<evidence type="ECO:0000313" key="3">
    <source>
        <dbReference type="Proteomes" id="UP000351155"/>
    </source>
</evidence>
<gene>
    <name evidence="2" type="ORF">NCTC12126_00556</name>
</gene>
<organism evidence="2 3">
    <name type="scientific">Enterobacter cancerogenus</name>
    <dbReference type="NCBI Taxonomy" id="69218"/>
    <lineage>
        <taxon>Bacteria</taxon>
        <taxon>Pseudomonadati</taxon>
        <taxon>Pseudomonadota</taxon>
        <taxon>Gammaproteobacteria</taxon>
        <taxon>Enterobacterales</taxon>
        <taxon>Enterobacteriaceae</taxon>
        <taxon>Enterobacter</taxon>
        <taxon>Enterobacter cloacae complex</taxon>
    </lineage>
</organism>
<dbReference type="Pfam" id="PF13116">
    <property type="entry name" value="YhdP"/>
    <property type="match status" value="1"/>
</dbReference>
<dbReference type="PANTHER" id="PTHR38690">
    <property type="entry name" value="PROTEASE-RELATED"/>
    <property type="match status" value="1"/>
</dbReference>
<name>A0A484WF43_9ENTR</name>
<reference evidence="2 3" key="1">
    <citation type="submission" date="2019-03" db="EMBL/GenBank/DDBJ databases">
        <authorList>
            <consortium name="Pathogen Informatics"/>
        </authorList>
    </citation>
    <scope>NUCLEOTIDE SEQUENCE [LARGE SCALE GENOMIC DNA]</scope>
    <source>
        <strain evidence="2 3">NCTC12126</strain>
    </source>
</reference>
<evidence type="ECO:0000313" key="2">
    <source>
        <dbReference type="EMBL" id="VFS09606.1"/>
    </source>
</evidence>
<accession>A0A484WF43</accession>
<evidence type="ECO:0000259" key="1">
    <source>
        <dbReference type="Pfam" id="PF13116"/>
    </source>
</evidence>
<dbReference type="EMBL" id="CAADIW010000003">
    <property type="protein sequence ID" value="VFS09606.1"/>
    <property type="molecule type" value="Genomic_DNA"/>
</dbReference>
<dbReference type="Proteomes" id="UP000351155">
    <property type="component" value="Unassembled WGS sequence"/>
</dbReference>
<dbReference type="InterPro" id="IPR025263">
    <property type="entry name" value="YhdP_central"/>
</dbReference>
<dbReference type="NCBIfam" id="TIGR02099">
    <property type="entry name" value="YhdP family protein"/>
    <property type="match status" value="1"/>
</dbReference>
<protein>
    <submittedName>
        <fullName evidence="2">Membrane protein</fullName>
    </submittedName>
</protein>
<dbReference type="InterPro" id="IPR011836">
    <property type="entry name" value="YhdP"/>
</dbReference>
<proteinExistence type="predicted"/>
<dbReference type="AlphaFoldDB" id="A0A484WF43"/>
<sequence length="537" mass="58633">MHARGDFRYLQPKGEEPWLGILAGISTDDGAQAWRYFPENLMGKALVDYLSGAIQGGQADNATLVYGGNPHLFPYKHNEGQFQVLVPLHNATFAFQPDWPALQNLNIELNFLNDGLWMKTDSVALGGVTASNLTANIPDYSKEKLLIDADIKGPGKAVGPYFDGTPLKESLAATLDQLQLDGDVNARLHLDIPLDGEMTTAKGDVRLQNNSLFIKPLNSTLTNLNGQFSFVNGNLKSEPLNATWFNQPINIDFSTTEGEKAYQVAVNMNASWQPSRMGVLPRQIESAVGGAVDWRGKVGIELPYHAGARYNVDITGDLKNISSQLPAPLDKKAGQPLPMKINVAGGLNSFDLTGIAGGTNHFNSRWLLNRKLTLDRAIWTTDSRSTPPLPEQAGVELNLPPLDGAEWLALFQKGVGQNANDVVQIPQTITARTPALTLGGQTWNNLSIVSQPAANGTKVEAQGREINGTLTMRDHAPWQAAIRYLYYNPATAKAKEPSASTPPLNNASRVDFSGWPDLQLRCAECWLWGQKYGRIDR</sequence>
<dbReference type="PANTHER" id="PTHR38690:SF1">
    <property type="entry name" value="PROTEASE"/>
    <property type="match status" value="1"/>
</dbReference>